<comment type="caution">
    <text evidence="7">The sequence shown here is derived from an EMBL/GenBank/DDBJ whole genome shotgun (WGS) entry which is preliminary data.</text>
</comment>
<keyword evidence="5" id="KW-0460">Magnesium</keyword>
<dbReference type="GO" id="GO:0004659">
    <property type="term" value="F:prenyltransferase activity"/>
    <property type="evidence" value="ECO:0007669"/>
    <property type="project" value="InterPro"/>
</dbReference>
<dbReference type="Proteomes" id="UP000003288">
    <property type="component" value="Unassembled WGS sequence"/>
</dbReference>
<protein>
    <submittedName>
        <fullName evidence="7">Polyprenyl synthetase</fullName>
    </submittedName>
</protein>
<evidence type="ECO:0000256" key="1">
    <source>
        <dbReference type="ARBA" id="ARBA00001946"/>
    </source>
</evidence>
<comment type="cofactor">
    <cofactor evidence="1">
        <name>Mg(2+)</name>
        <dbReference type="ChEBI" id="CHEBI:18420"/>
    </cofactor>
</comment>
<dbReference type="InterPro" id="IPR033749">
    <property type="entry name" value="Polyprenyl_synt_CS"/>
</dbReference>
<dbReference type="GO" id="GO:0046872">
    <property type="term" value="F:metal ion binding"/>
    <property type="evidence" value="ECO:0007669"/>
    <property type="project" value="UniProtKB-KW"/>
</dbReference>
<dbReference type="PROSITE" id="PS00723">
    <property type="entry name" value="POLYPRENYL_SYNTHASE_1"/>
    <property type="match status" value="1"/>
</dbReference>
<sequence>MNFLDILDKRFEKYEEYKDIKKGKGIRGKIITIINPNAKKLAAIVEGIHLASLLHDDVIDEADTRRGVKSINAKYGDFTAVMLGDIIYSTCFYDLVDFDKEVAKIISNAVRLLSEGELEDVKLSKNINLDKDKYMQMIYKKTASLIEASCKASAFLSNYDVEKFGTYGRNIGIAFQIIDDLLDIIQDSKTIGKPSMHDFYEGKTTLPFIYLFEKVNDKEKEKLISLYKKKLSNDEIEWIRELMKKYGVLEKCYFEAKNLVEEAKDAIKDYKITKLENIADKIVERKY</sequence>
<dbReference type="PANTHER" id="PTHR12001">
    <property type="entry name" value="GERANYLGERANYL PYROPHOSPHATE SYNTHASE"/>
    <property type="match status" value="1"/>
</dbReference>
<dbReference type="AlphaFoldDB" id="A0AAI9AI71"/>
<evidence type="ECO:0000256" key="3">
    <source>
        <dbReference type="ARBA" id="ARBA00022679"/>
    </source>
</evidence>
<evidence type="ECO:0000313" key="7">
    <source>
        <dbReference type="EMBL" id="EDM24128.1"/>
    </source>
</evidence>
<dbReference type="SUPFAM" id="SSF48576">
    <property type="entry name" value="Terpenoid synthases"/>
    <property type="match status" value="1"/>
</dbReference>
<dbReference type="Pfam" id="PF00348">
    <property type="entry name" value="polyprenyl_synt"/>
    <property type="match status" value="1"/>
</dbReference>
<gene>
    <name evidence="7" type="ORF">CMTB2_01393</name>
</gene>
<dbReference type="CDD" id="cd00685">
    <property type="entry name" value="Trans_IPPS_HT"/>
    <property type="match status" value="1"/>
</dbReference>
<accession>A0AAI9AI71</accession>
<evidence type="ECO:0000256" key="2">
    <source>
        <dbReference type="ARBA" id="ARBA00006706"/>
    </source>
</evidence>
<evidence type="ECO:0000313" key="8">
    <source>
        <dbReference type="Proteomes" id="UP000003288"/>
    </source>
</evidence>
<reference evidence="7 8" key="1">
    <citation type="journal article" date="2011" name="Stand. Genomic Sci.">
        <title>Draft genome sequence of Caminibacter mediatlanticus strain TB-2, an epsilonproteobacterium isolated from a deep-sea hydrothermal vent.</title>
        <authorList>
            <person name="Giovannelli D."/>
            <person name="Ferriera S."/>
            <person name="Johnson J."/>
            <person name="Kravitz S."/>
            <person name="Perez-Rodriguez I."/>
            <person name="Ricci J."/>
            <person name="O'Brien C."/>
            <person name="Voordeckers J.W."/>
            <person name="Bini E."/>
            <person name="Vetriani C."/>
        </authorList>
    </citation>
    <scope>NUCLEOTIDE SEQUENCE [LARGE SCALE GENOMIC DNA]</scope>
    <source>
        <strain evidence="7 8">TB-2</strain>
    </source>
</reference>
<dbReference type="EMBL" id="ABCJ01000001">
    <property type="protein sequence ID" value="EDM24128.1"/>
    <property type="molecule type" value="Genomic_DNA"/>
</dbReference>
<dbReference type="Gene3D" id="1.10.600.10">
    <property type="entry name" value="Farnesyl Diphosphate Synthase"/>
    <property type="match status" value="1"/>
</dbReference>
<name>A0AAI9AI71_9BACT</name>
<dbReference type="RefSeq" id="WP_007472769.1">
    <property type="nucleotide sequence ID" value="NZ_ABCJ01000001.1"/>
</dbReference>
<organism evidence="7 8">
    <name type="scientific">Caminibacter mediatlanticus TB-2</name>
    <dbReference type="NCBI Taxonomy" id="391592"/>
    <lineage>
        <taxon>Bacteria</taxon>
        <taxon>Pseudomonadati</taxon>
        <taxon>Campylobacterota</taxon>
        <taxon>Epsilonproteobacteria</taxon>
        <taxon>Nautiliales</taxon>
        <taxon>Nautiliaceae</taxon>
        <taxon>Caminibacter</taxon>
    </lineage>
</organism>
<dbReference type="InterPro" id="IPR000092">
    <property type="entry name" value="Polyprenyl_synt"/>
</dbReference>
<dbReference type="PROSITE" id="PS00444">
    <property type="entry name" value="POLYPRENYL_SYNTHASE_2"/>
    <property type="match status" value="1"/>
</dbReference>
<proteinExistence type="inferred from homology"/>
<keyword evidence="4" id="KW-0479">Metal-binding</keyword>
<dbReference type="SFLD" id="SFLDS00005">
    <property type="entry name" value="Isoprenoid_Synthase_Type_I"/>
    <property type="match status" value="1"/>
</dbReference>
<comment type="similarity">
    <text evidence="2 6">Belongs to the FPP/GGPP synthase family.</text>
</comment>
<dbReference type="GO" id="GO:0008299">
    <property type="term" value="P:isoprenoid biosynthetic process"/>
    <property type="evidence" value="ECO:0007669"/>
    <property type="project" value="InterPro"/>
</dbReference>
<evidence type="ECO:0000256" key="5">
    <source>
        <dbReference type="ARBA" id="ARBA00022842"/>
    </source>
</evidence>
<evidence type="ECO:0000256" key="6">
    <source>
        <dbReference type="RuleBase" id="RU004466"/>
    </source>
</evidence>
<dbReference type="InterPro" id="IPR008949">
    <property type="entry name" value="Isoprenoid_synthase_dom_sf"/>
</dbReference>
<dbReference type="PANTHER" id="PTHR12001:SF69">
    <property type="entry name" value="ALL TRANS-POLYPRENYL-DIPHOSPHATE SYNTHASE PDSS1"/>
    <property type="match status" value="1"/>
</dbReference>
<keyword evidence="3 6" id="KW-0808">Transferase</keyword>
<evidence type="ECO:0000256" key="4">
    <source>
        <dbReference type="ARBA" id="ARBA00022723"/>
    </source>
</evidence>